<accession>A0A9J7IYJ2</accession>
<dbReference type="RefSeq" id="XP_022834051.1">
    <property type="nucleotide sequence ID" value="XM_022978283.1"/>
</dbReference>
<dbReference type="AlphaFoldDB" id="A0A9J7IYJ2"/>
<evidence type="ECO:0000259" key="1">
    <source>
        <dbReference type="Pfam" id="PF25325"/>
    </source>
</evidence>
<feature type="domain" description="EFHB C-terminal EF-hand" evidence="1">
    <location>
        <begin position="440"/>
        <end position="512"/>
    </location>
</feature>
<dbReference type="GeneID" id="111361852"/>
<sequence>MLRNVPCIHGGKGNAGLFYERSPNIAAAGKPTAQHNESVAKHLQCYLLKDEVDALIGDAIIPITDIKLKPPKHKDMRHAGANSAGSELINPPSTSKYQDLVEDLKCTVYRSYWKSRVGAVADQTPMLPKGCKILTTTMGKKTKVEESLYDVILPKVPLPDLPDSKQPSYRTTRNYCSPAFDPNSCFGKKSNVGNLGRHTKCCLTDERVILGNSSCSHINSVLADFKHVKDAHLGLPSSPNRNIDNVPTDFTFGKLKPSSSISEVITTCPPNLGRLFYLKCLKHLNNVRRCLAKNLDSQFFHSFYLHLKYLDGTNSGWLSKETVYEFCMRKYIKIEPSLMEPLLESWNAFNGTQIKYKTFVRVINHTEPLPQLPKIPDISKECLYYSTTYEEMMKPGQKAPDKNTRAGLPAGRYFDRSFPVIPPRYCRAHTVFLSEETDAKACLCPSIFSVLGVSHRDMYAKRSAEVVRKVFEAAGESFTDQSFNELWEEAKLLHSEGWVSFATFRKVLDKNHVDAMYVNQ</sequence>
<reference evidence="3" key="1">
    <citation type="submission" date="2025-08" db="UniProtKB">
        <authorList>
            <consortium name="RefSeq"/>
        </authorList>
    </citation>
    <scope>IDENTIFICATION</scope>
    <source>
        <strain evidence="3">Ishihara</strain>
        <tissue evidence="3">Whole body</tissue>
    </source>
</reference>
<proteinExistence type="predicted"/>
<organism evidence="2 3">
    <name type="scientific">Spodoptera litura</name>
    <name type="common">Asian cotton leafworm</name>
    <dbReference type="NCBI Taxonomy" id="69820"/>
    <lineage>
        <taxon>Eukaryota</taxon>
        <taxon>Metazoa</taxon>
        <taxon>Ecdysozoa</taxon>
        <taxon>Arthropoda</taxon>
        <taxon>Hexapoda</taxon>
        <taxon>Insecta</taxon>
        <taxon>Pterygota</taxon>
        <taxon>Neoptera</taxon>
        <taxon>Endopterygota</taxon>
        <taxon>Lepidoptera</taxon>
        <taxon>Glossata</taxon>
        <taxon>Ditrysia</taxon>
        <taxon>Noctuoidea</taxon>
        <taxon>Noctuidae</taxon>
        <taxon>Amphipyrinae</taxon>
        <taxon>Spodoptera</taxon>
    </lineage>
</organism>
<protein>
    <submittedName>
        <fullName evidence="3">EF-hand domain-containing family member B-like</fullName>
    </submittedName>
</protein>
<gene>
    <name evidence="3" type="primary">LOC111361852</name>
</gene>
<keyword evidence="2" id="KW-1185">Reference proteome</keyword>
<dbReference type="KEGG" id="sliu:111361852"/>
<dbReference type="Pfam" id="PF25325">
    <property type="entry name" value="EF-hand_EFHB_C"/>
    <property type="match status" value="1"/>
</dbReference>
<evidence type="ECO:0000313" key="2">
    <source>
        <dbReference type="Proteomes" id="UP000301870"/>
    </source>
</evidence>
<name>A0A9J7IYJ2_SPOLT</name>
<dbReference type="Proteomes" id="UP000301870">
    <property type="component" value="Unplaced"/>
</dbReference>
<dbReference type="InterPro" id="IPR057428">
    <property type="entry name" value="EFHB_EF-hand_C"/>
</dbReference>
<dbReference type="OrthoDB" id="2096280at2759"/>
<evidence type="ECO:0000313" key="3">
    <source>
        <dbReference type="RefSeq" id="XP_022834051.1"/>
    </source>
</evidence>